<gene>
    <name evidence="6" type="ordered locus">A2cp1_0854</name>
</gene>
<evidence type="ECO:0000256" key="1">
    <source>
        <dbReference type="ARBA" id="ARBA00010996"/>
    </source>
</evidence>
<dbReference type="RefSeq" id="WP_012632218.1">
    <property type="nucleotide sequence ID" value="NC_011891.1"/>
</dbReference>
<accession>B8JDW1</accession>
<dbReference type="HOGENOM" id="CLU_058434_2_0_7"/>
<dbReference type="InterPro" id="IPR003782">
    <property type="entry name" value="SCO1/SenC"/>
</dbReference>
<organism evidence="6 7">
    <name type="scientific">Anaeromyxobacter dehalogenans (strain ATCC BAA-258 / DSM 21875 / 2CP-1)</name>
    <dbReference type="NCBI Taxonomy" id="455488"/>
    <lineage>
        <taxon>Bacteria</taxon>
        <taxon>Pseudomonadati</taxon>
        <taxon>Myxococcota</taxon>
        <taxon>Myxococcia</taxon>
        <taxon>Myxococcales</taxon>
        <taxon>Cystobacterineae</taxon>
        <taxon>Anaeromyxobacteraceae</taxon>
        <taxon>Anaeromyxobacter</taxon>
    </lineage>
</organism>
<evidence type="ECO:0000256" key="2">
    <source>
        <dbReference type="ARBA" id="ARBA00023008"/>
    </source>
</evidence>
<dbReference type="InterPro" id="IPR013766">
    <property type="entry name" value="Thioredoxin_domain"/>
</dbReference>
<dbReference type="CDD" id="cd02968">
    <property type="entry name" value="SCO"/>
    <property type="match status" value="1"/>
</dbReference>
<dbReference type="PANTHER" id="PTHR12151:SF8">
    <property type="entry name" value="THIOREDOXIN DOMAIN-CONTAINING PROTEIN"/>
    <property type="match status" value="1"/>
</dbReference>
<dbReference type="PANTHER" id="PTHR12151">
    <property type="entry name" value="ELECTRON TRANSPORT PROTIN SCO1/SENC FAMILY MEMBER"/>
    <property type="match status" value="1"/>
</dbReference>
<dbReference type="SUPFAM" id="SSF52833">
    <property type="entry name" value="Thioredoxin-like"/>
    <property type="match status" value="1"/>
</dbReference>
<proteinExistence type="inferred from homology"/>
<reference evidence="6" key="1">
    <citation type="submission" date="2009-01" db="EMBL/GenBank/DDBJ databases">
        <title>Complete sequence of Anaeromyxobacter dehalogenans 2CP-1.</title>
        <authorList>
            <consortium name="US DOE Joint Genome Institute"/>
            <person name="Lucas S."/>
            <person name="Copeland A."/>
            <person name="Lapidus A."/>
            <person name="Glavina del Rio T."/>
            <person name="Dalin E."/>
            <person name="Tice H."/>
            <person name="Bruce D."/>
            <person name="Goodwin L."/>
            <person name="Pitluck S."/>
            <person name="Saunders E."/>
            <person name="Brettin T."/>
            <person name="Detter J.C."/>
            <person name="Han C."/>
            <person name="Larimer F."/>
            <person name="Land M."/>
            <person name="Hauser L."/>
            <person name="Kyrpides N."/>
            <person name="Ovchinnikova G."/>
            <person name="Beliaev A.S."/>
            <person name="Richardson P."/>
        </authorList>
    </citation>
    <scope>NUCLEOTIDE SEQUENCE</scope>
    <source>
        <strain evidence="6">2CP-1</strain>
    </source>
</reference>
<keyword evidence="3" id="KW-0812">Transmembrane</keyword>
<keyword evidence="2" id="KW-0186">Copper</keyword>
<dbReference type="Pfam" id="PF02630">
    <property type="entry name" value="SCO1-SenC"/>
    <property type="match status" value="1"/>
</dbReference>
<dbReference type="InterPro" id="IPR036249">
    <property type="entry name" value="Thioredoxin-like_sf"/>
</dbReference>
<dbReference type="AlphaFoldDB" id="B8JDW1"/>
<sequence>MTRAMLRRAGAGLALAAAAALAAPAPAAAQFWRQREGGAGPSPDVPPVALEDVRVEEKLGAAVPLDVSFTDWKGQPFSLRQAFDGKKPVVVALVYYDCPMLCGLILSGMGKAMRENGLELGRDYQAVTISFDPEEGPALAAERRRGYLQSMGRSDAGTDWPFLVGTAEASRQISDAVGFYYKKDPASGEWAHQAAIFVITPDGKVSRYLYGIDYPPKDFRLSVVEAASGKVGTSFDRLLLTCYRYDPASRKYEPYAFGIVRAGAAVVLVALTGLIAALVWRERRAKARQTA</sequence>
<keyword evidence="7" id="KW-1185">Reference proteome</keyword>
<dbReference type="Proteomes" id="UP000007089">
    <property type="component" value="Chromosome"/>
</dbReference>
<dbReference type="EMBL" id="CP001359">
    <property type="protein sequence ID" value="ACL64206.1"/>
    <property type="molecule type" value="Genomic_DNA"/>
</dbReference>
<evidence type="ECO:0000256" key="4">
    <source>
        <dbReference type="SAM" id="SignalP"/>
    </source>
</evidence>
<comment type="similarity">
    <text evidence="1">Belongs to the SCO1/2 family.</text>
</comment>
<dbReference type="KEGG" id="acp:A2cp1_0854"/>
<feature type="domain" description="Thioredoxin" evidence="5">
    <location>
        <begin position="39"/>
        <end position="229"/>
    </location>
</feature>
<evidence type="ECO:0000256" key="3">
    <source>
        <dbReference type="SAM" id="Phobius"/>
    </source>
</evidence>
<keyword evidence="4" id="KW-0732">Signal</keyword>
<feature type="signal peptide" evidence="4">
    <location>
        <begin position="1"/>
        <end position="22"/>
    </location>
</feature>
<evidence type="ECO:0000313" key="7">
    <source>
        <dbReference type="Proteomes" id="UP000007089"/>
    </source>
</evidence>
<feature type="transmembrane region" description="Helical" evidence="3">
    <location>
        <begin position="255"/>
        <end position="280"/>
    </location>
</feature>
<protein>
    <submittedName>
        <fullName evidence="6">SCO1/SenC family protein</fullName>
    </submittedName>
</protein>
<evidence type="ECO:0000313" key="6">
    <source>
        <dbReference type="EMBL" id="ACL64206.1"/>
    </source>
</evidence>
<dbReference type="PROSITE" id="PS51352">
    <property type="entry name" value="THIOREDOXIN_2"/>
    <property type="match status" value="1"/>
</dbReference>
<name>B8JDW1_ANAD2</name>
<dbReference type="Gene3D" id="3.40.30.10">
    <property type="entry name" value="Glutaredoxin"/>
    <property type="match status" value="1"/>
</dbReference>
<feature type="chain" id="PRO_5002875168" evidence="4">
    <location>
        <begin position="23"/>
        <end position="291"/>
    </location>
</feature>
<keyword evidence="3" id="KW-0472">Membrane</keyword>
<keyword evidence="3" id="KW-1133">Transmembrane helix</keyword>
<evidence type="ECO:0000259" key="5">
    <source>
        <dbReference type="PROSITE" id="PS51352"/>
    </source>
</evidence>